<sequence length="145" mass="14893">MSKRLTGAARGHGCSGRGSPFLRRCTGAHHHLAAPSRLPHGHPRLESAPSRPAGPRDGPSAAAGGSRACRQVRPGRQGPAAGGGGGRAPPAPRTRARPPRFAAPGLPPASSRPGRPRLLRASRPPRVGPQARPGSSSRPREKAVN</sequence>
<evidence type="ECO:0000256" key="1">
    <source>
        <dbReference type="SAM" id="MobiDB-lite"/>
    </source>
</evidence>
<feature type="compositionally biased region" description="Low complexity" evidence="1">
    <location>
        <begin position="99"/>
        <end position="113"/>
    </location>
</feature>
<dbReference type="AlphaFoldDB" id="A0A8B8TXZ6"/>
<dbReference type="GeneID" id="116666976"/>
<protein>
    <submittedName>
        <fullName evidence="3">Translation initiation factor IF-2-like isoform X2</fullName>
    </submittedName>
</protein>
<feature type="region of interest" description="Disordered" evidence="1">
    <location>
        <begin position="1"/>
        <end position="145"/>
    </location>
</feature>
<proteinExistence type="predicted"/>
<gene>
    <name evidence="3" type="primary">LOC116666976</name>
</gene>
<dbReference type="RefSeq" id="XP_032346695.1">
    <property type="nucleotide sequence ID" value="XM_032490804.1"/>
</dbReference>
<reference evidence="3" key="1">
    <citation type="submission" date="2025-08" db="UniProtKB">
        <authorList>
            <consortium name="RefSeq"/>
        </authorList>
    </citation>
    <scope>IDENTIFICATION</scope>
    <source>
        <tissue evidence="3">Ear skin</tissue>
    </source>
</reference>
<organism evidence="2 3">
    <name type="scientific">Camelus ferus</name>
    <name type="common">Wild bactrian camel</name>
    <name type="synonym">Camelus bactrianus ferus</name>
    <dbReference type="NCBI Taxonomy" id="419612"/>
    <lineage>
        <taxon>Eukaryota</taxon>
        <taxon>Metazoa</taxon>
        <taxon>Chordata</taxon>
        <taxon>Craniata</taxon>
        <taxon>Vertebrata</taxon>
        <taxon>Euteleostomi</taxon>
        <taxon>Mammalia</taxon>
        <taxon>Eutheria</taxon>
        <taxon>Laurasiatheria</taxon>
        <taxon>Artiodactyla</taxon>
        <taxon>Tylopoda</taxon>
        <taxon>Camelidae</taxon>
        <taxon>Camelus</taxon>
    </lineage>
</organism>
<keyword evidence="2" id="KW-1185">Reference proteome</keyword>
<dbReference type="Proteomes" id="UP000694856">
    <property type="component" value="Chromosome 11"/>
</dbReference>
<accession>A0A8B8TXZ6</accession>
<name>A0A8B8TXZ6_CAMFR</name>
<evidence type="ECO:0000313" key="3">
    <source>
        <dbReference type="RefSeq" id="XP_032346695.1"/>
    </source>
</evidence>
<evidence type="ECO:0000313" key="2">
    <source>
        <dbReference type="Proteomes" id="UP000694856"/>
    </source>
</evidence>